<comment type="subcellular location">
    <subcellularLocation>
        <location evidence="1 7">Periplasm</location>
    </subcellularLocation>
</comment>
<evidence type="ECO:0000256" key="3">
    <source>
        <dbReference type="ARBA" id="ARBA00014754"/>
    </source>
</evidence>
<evidence type="ECO:0000256" key="2">
    <source>
        <dbReference type="ARBA" id="ARBA00010474"/>
    </source>
</evidence>
<dbReference type="CDD" id="cd11614">
    <property type="entry name" value="SAF_CpaB_FlgA_like"/>
    <property type="match status" value="1"/>
</dbReference>
<feature type="domain" description="SAF" evidence="8">
    <location>
        <begin position="109"/>
        <end position="171"/>
    </location>
</feature>
<dbReference type="PANTHER" id="PTHR36307">
    <property type="entry name" value="FLAGELLA BASAL BODY P-RING FORMATION PROTEIN FLGA"/>
    <property type="match status" value="1"/>
</dbReference>
<dbReference type="Gene3D" id="3.90.1210.10">
    <property type="entry name" value="Antifreeze-like/N-acetylneuraminic acid synthase C-terminal domain"/>
    <property type="match status" value="1"/>
</dbReference>
<dbReference type="EMBL" id="JACZZA010000001">
    <property type="protein sequence ID" value="MBE1159550.1"/>
    <property type="molecule type" value="Genomic_DNA"/>
</dbReference>
<name>A0ABR9G699_9GAMM</name>
<dbReference type="InterPro" id="IPR041231">
    <property type="entry name" value="FlgA_N"/>
</dbReference>
<keyword evidence="9" id="KW-0966">Cell projection</keyword>
<feature type="chain" id="PRO_5044974960" description="Flagella basal body P-ring formation protein FlgA" evidence="7">
    <location>
        <begin position="26"/>
        <end position="234"/>
    </location>
</feature>
<keyword evidence="9" id="KW-0282">Flagellum</keyword>
<keyword evidence="4 7" id="KW-0732">Signal</keyword>
<accession>A0ABR9G699</accession>
<dbReference type="Gene3D" id="2.30.30.760">
    <property type="match status" value="1"/>
</dbReference>
<dbReference type="Pfam" id="PF17656">
    <property type="entry name" value="ChapFlgA_N"/>
    <property type="match status" value="1"/>
</dbReference>
<reference evidence="9 10" key="1">
    <citation type="submission" date="2020-09" db="EMBL/GenBank/DDBJ databases">
        <title>Dyella sp. 7MK23 isolated from forest soil.</title>
        <authorList>
            <person name="Fu J."/>
        </authorList>
    </citation>
    <scope>NUCLEOTIDE SEQUENCE [LARGE SCALE GENOMIC DNA]</scope>
    <source>
        <strain evidence="9 10">7MK23</strain>
    </source>
</reference>
<dbReference type="Proteomes" id="UP000651010">
    <property type="component" value="Unassembled WGS sequence"/>
</dbReference>
<evidence type="ECO:0000313" key="10">
    <source>
        <dbReference type="Proteomes" id="UP000651010"/>
    </source>
</evidence>
<keyword evidence="9" id="KW-0969">Cilium</keyword>
<sequence>MTSVGAAARLIATAILFTSATVAHADTTADQLRSAAEQAVHTQYGSAGSRVVIMPTRLNPRLHLAACPHALQTSLPGRQGTPSRVAVAVSCSGSPGWTIQVPVQMQVFRQVLVTSRPLARGDIAGPADVHAEERDVTRLGYGYIESLDQITGHSLARPLIAGAVLEPGDLNGRQTVRSGEEVALIADLDGIEVRASAIALDGGDTGAHLRVRNGNSGKIIDAVVLSAGQVQALP</sequence>
<keyword evidence="10" id="KW-1185">Reference proteome</keyword>
<comment type="caution">
    <text evidence="9">The sequence shown here is derived from an EMBL/GenBank/DDBJ whole genome shotgun (WGS) entry which is preliminary data.</text>
</comment>
<dbReference type="Pfam" id="PF13144">
    <property type="entry name" value="ChapFlgA"/>
    <property type="match status" value="1"/>
</dbReference>
<evidence type="ECO:0000256" key="7">
    <source>
        <dbReference type="RuleBase" id="RU362063"/>
    </source>
</evidence>
<dbReference type="InterPro" id="IPR017585">
    <property type="entry name" value="SAF_FlgA"/>
</dbReference>
<organism evidence="9 10">
    <name type="scientific">Dyella acidiphila</name>
    <dbReference type="NCBI Taxonomy" id="2775866"/>
    <lineage>
        <taxon>Bacteria</taxon>
        <taxon>Pseudomonadati</taxon>
        <taxon>Pseudomonadota</taxon>
        <taxon>Gammaproteobacteria</taxon>
        <taxon>Lysobacterales</taxon>
        <taxon>Rhodanobacteraceae</taxon>
        <taxon>Dyella</taxon>
    </lineage>
</organism>
<gene>
    <name evidence="9" type="primary">flgA</name>
    <name evidence="9" type="ORF">IGX34_04075</name>
</gene>
<comment type="function">
    <text evidence="6 7">Involved in the assembly process of the P-ring formation. It may associate with FlgF on the rod constituting a structure essential for the P-ring assembly or may act as a modulator protein for the P-ring assembly.</text>
</comment>
<dbReference type="InterPro" id="IPR013974">
    <property type="entry name" value="SAF"/>
</dbReference>
<dbReference type="PANTHER" id="PTHR36307:SF1">
    <property type="entry name" value="FLAGELLA BASAL BODY P-RING FORMATION PROTEIN FLGA"/>
    <property type="match status" value="1"/>
</dbReference>
<evidence type="ECO:0000259" key="8">
    <source>
        <dbReference type="SMART" id="SM00858"/>
    </source>
</evidence>
<evidence type="ECO:0000313" key="9">
    <source>
        <dbReference type="EMBL" id="MBE1159550.1"/>
    </source>
</evidence>
<dbReference type="InterPro" id="IPR039246">
    <property type="entry name" value="Flagellar_FlgA"/>
</dbReference>
<evidence type="ECO:0000256" key="6">
    <source>
        <dbReference type="ARBA" id="ARBA00025643"/>
    </source>
</evidence>
<keyword evidence="7" id="KW-1005">Bacterial flagellum biogenesis</keyword>
<evidence type="ECO:0000256" key="1">
    <source>
        <dbReference type="ARBA" id="ARBA00004418"/>
    </source>
</evidence>
<dbReference type="NCBIfam" id="TIGR03170">
    <property type="entry name" value="flgA_cterm"/>
    <property type="match status" value="1"/>
</dbReference>
<evidence type="ECO:0000256" key="5">
    <source>
        <dbReference type="ARBA" id="ARBA00022764"/>
    </source>
</evidence>
<proteinExistence type="inferred from homology"/>
<feature type="signal peptide" evidence="7">
    <location>
        <begin position="1"/>
        <end position="25"/>
    </location>
</feature>
<keyword evidence="5 7" id="KW-0574">Periplasm</keyword>
<comment type="similarity">
    <text evidence="2 7">Belongs to the FlgA family.</text>
</comment>
<dbReference type="SMART" id="SM00858">
    <property type="entry name" value="SAF"/>
    <property type="match status" value="1"/>
</dbReference>
<evidence type="ECO:0000256" key="4">
    <source>
        <dbReference type="ARBA" id="ARBA00022729"/>
    </source>
</evidence>
<protein>
    <recommendedName>
        <fullName evidence="3 7">Flagella basal body P-ring formation protein FlgA</fullName>
    </recommendedName>
</protein>